<evidence type="ECO:0000313" key="3">
    <source>
        <dbReference type="Proteomes" id="UP000230423"/>
    </source>
</evidence>
<keyword evidence="3" id="KW-1185">Reference proteome</keyword>
<feature type="region of interest" description="Disordered" evidence="1">
    <location>
        <begin position="178"/>
        <end position="215"/>
    </location>
</feature>
<proteinExistence type="predicted"/>
<feature type="compositionally biased region" description="Acidic residues" evidence="1">
    <location>
        <begin position="189"/>
        <end position="198"/>
    </location>
</feature>
<reference evidence="2 3" key="1">
    <citation type="submission" date="2015-09" db="EMBL/GenBank/DDBJ databases">
        <title>Draft genome of the parasitic nematode Teladorsagia circumcincta isolate WARC Sus (inbred).</title>
        <authorList>
            <person name="Mitreva M."/>
        </authorList>
    </citation>
    <scope>NUCLEOTIDE SEQUENCE [LARGE SCALE GENOMIC DNA]</scope>
    <source>
        <strain evidence="2 3">S</strain>
    </source>
</reference>
<feature type="non-terminal residue" evidence="2">
    <location>
        <position position="1"/>
    </location>
</feature>
<dbReference type="EMBL" id="KZ358240">
    <property type="protein sequence ID" value="PIO59282.1"/>
    <property type="molecule type" value="Genomic_DNA"/>
</dbReference>
<evidence type="ECO:0000256" key="1">
    <source>
        <dbReference type="SAM" id="MobiDB-lite"/>
    </source>
</evidence>
<dbReference type="OrthoDB" id="2195551at2759"/>
<dbReference type="Proteomes" id="UP000230423">
    <property type="component" value="Unassembled WGS sequence"/>
</dbReference>
<name>A0A2G9TP87_TELCI</name>
<dbReference type="AlphaFoldDB" id="A0A2G9TP87"/>
<sequence length="215" mass="24442">GELAPVTSEVVTARAGTIAYRHQTNEYTRKFMMGAGEQNDDFFVRNGVSLNESIPDVTEFGADDSLLEALRTPVDVVAQRKGPNRRQFFVEPIDDDTPVRRRSSGALMATPANSAQRERHDRYLHHIMNKGGNRNDASRLNNTRNTTRLDTYRDGLGTRNVNTFVELHEDLEDVAKMTKKASRRRNEELDSSDNELELDENHFDDSMDYSAFQSD</sequence>
<gene>
    <name evidence="2" type="ORF">TELCIR_19261</name>
</gene>
<organism evidence="2 3">
    <name type="scientific">Teladorsagia circumcincta</name>
    <name type="common">Brown stomach worm</name>
    <name type="synonym">Ostertagia circumcincta</name>
    <dbReference type="NCBI Taxonomy" id="45464"/>
    <lineage>
        <taxon>Eukaryota</taxon>
        <taxon>Metazoa</taxon>
        <taxon>Ecdysozoa</taxon>
        <taxon>Nematoda</taxon>
        <taxon>Chromadorea</taxon>
        <taxon>Rhabditida</taxon>
        <taxon>Rhabditina</taxon>
        <taxon>Rhabditomorpha</taxon>
        <taxon>Strongyloidea</taxon>
        <taxon>Trichostrongylidae</taxon>
        <taxon>Teladorsagia</taxon>
    </lineage>
</organism>
<evidence type="ECO:0000313" key="2">
    <source>
        <dbReference type="EMBL" id="PIO59282.1"/>
    </source>
</evidence>
<accession>A0A2G9TP87</accession>
<protein>
    <submittedName>
        <fullName evidence="2">Uncharacterized protein</fullName>
    </submittedName>
</protein>